<proteinExistence type="predicted"/>
<dbReference type="RefSeq" id="WP_011796950.1">
    <property type="nucleotide sequence ID" value="NZ_CP023687.1"/>
</dbReference>
<accession>A0ABY9ASV4</accession>
<feature type="chain" id="PRO_5046527080" description="DUF3325 family protein" evidence="2">
    <location>
        <begin position="24"/>
        <end position="118"/>
    </location>
</feature>
<evidence type="ECO:0000313" key="4">
    <source>
        <dbReference type="Proteomes" id="UP001242732"/>
    </source>
</evidence>
<evidence type="ECO:0000313" key="3">
    <source>
        <dbReference type="EMBL" id="WIY49880.1"/>
    </source>
</evidence>
<feature type="transmembrane region" description="Helical" evidence="1">
    <location>
        <begin position="43"/>
        <end position="61"/>
    </location>
</feature>
<evidence type="ECO:0008006" key="5">
    <source>
        <dbReference type="Google" id="ProtNLM"/>
    </source>
</evidence>
<organism evidence="3 4">
    <name type="scientific">Paracidovorax citrulli</name>
    <name type="common">Acidovorax citrulli</name>
    <dbReference type="NCBI Taxonomy" id="80869"/>
    <lineage>
        <taxon>Bacteria</taxon>
        <taxon>Pseudomonadati</taxon>
        <taxon>Pseudomonadota</taxon>
        <taxon>Betaproteobacteria</taxon>
        <taxon>Burkholderiales</taxon>
        <taxon>Comamonadaceae</taxon>
        <taxon>Paracidovorax</taxon>
    </lineage>
</organism>
<dbReference type="Proteomes" id="UP001242732">
    <property type="component" value="Chromosome"/>
</dbReference>
<sequence length="118" mass="12002">MNAWLTGCAMLASLAGLHAWARAVPTRAWGDGAASATTRRGTVVMLVLTLALQVAATVAAFGPAAATALVPASWMVTGWGFTLAMNQWPHGSRRWAGRLGMAGVAGCALGLAAKVLQG</sequence>
<keyword evidence="1" id="KW-1133">Transmembrane helix</keyword>
<keyword evidence="1" id="KW-0812">Transmembrane</keyword>
<name>A0ABY9ASV4_PARCI</name>
<dbReference type="EMBL" id="CP127363">
    <property type="protein sequence ID" value="WIY49880.1"/>
    <property type="molecule type" value="Genomic_DNA"/>
</dbReference>
<feature type="transmembrane region" description="Helical" evidence="1">
    <location>
        <begin position="95"/>
        <end position="116"/>
    </location>
</feature>
<dbReference type="GeneID" id="79788931"/>
<evidence type="ECO:0000256" key="1">
    <source>
        <dbReference type="SAM" id="Phobius"/>
    </source>
</evidence>
<keyword evidence="4" id="KW-1185">Reference proteome</keyword>
<gene>
    <name evidence="3" type="ORF">QRO08_04705</name>
</gene>
<keyword evidence="2" id="KW-0732">Signal</keyword>
<feature type="signal peptide" evidence="2">
    <location>
        <begin position="1"/>
        <end position="23"/>
    </location>
</feature>
<keyword evidence="1" id="KW-0472">Membrane</keyword>
<protein>
    <recommendedName>
        <fullName evidence="5">DUF3325 family protein</fullName>
    </recommendedName>
</protein>
<evidence type="ECO:0000256" key="2">
    <source>
        <dbReference type="SAM" id="SignalP"/>
    </source>
</evidence>
<reference evidence="3 4" key="1">
    <citation type="submission" date="2023-06" db="EMBL/GenBank/DDBJ databases">
        <authorList>
            <person name="Ham H."/>
            <person name="Park D.S."/>
        </authorList>
    </citation>
    <scope>NUCLEOTIDE SEQUENCE [LARGE SCALE GENOMIC DNA]</scope>
    <source>
        <strain evidence="3 4">KACC 17005</strain>
    </source>
</reference>